<name>A0A1I7WQI9_HETBA</name>
<proteinExistence type="predicted"/>
<protein>
    <submittedName>
        <fullName evidence="3">DUF1508 domain-containing protein</fullName>
    </submittedName>
</protein>
<reference evidence="3" key="1">
    <citation type="submission" date="2016-11" db="UniProtKB">
        <authorList>
            <consortium name="WormBaseParasite"/>
        </authorList>
    </citation>
    <scope>IDENTIFICATION</scope>
</reference>
<dbReference type="Proteomes" id="UP000095283">
    <property type="component" value="Unplaced"/>
</dbReference>
<evidence type="ECO:0000313" key="2">
    <source>
        <dbReference type="Proteomes" id="UP000095283"/>
    </source>
</evidence>
<sequence length="91" mass="10238">MRHCEPGRAQRKGVHDMQRKSMHGKRLVRVERENVGIVKSRGSYGREGTWYTQRERAVFVKESVCRGDAESYWANSDEGAAGGQGSAARNN</sequence>
<dbReference type="AlphaFoldDB" id="A0A1I7WQI9"/>
<evidence type="ECO:0000313" key="3">
    <source>
        <dbReference type="WBParaSite" id="Hba_07420"/>
    </source>
</evidence>
<dbReference type="WBParaSite" id="Hba_07420">
    <property type="protein sequence ID" value="Hba_07420"/>
    <property type="gene ID" value="Hba_07420"/>
</dbReference>
<feature type="region of interest" description="Disordered" evidence="1">
    <location>
        <begin position="1"/>
        <end position="24"/>
    </location>
</feature>
<organism evidence="2 3">
    <name type="scientific">Heterorhabditis bacteriophora</name>
    <name type="common">Entomopathogenic nematode worm</name>
    <dbReference type="NCBI Taxonomy" id="37862"/>
    <lineage>
        <taxon>Eukaryota</taxon>
        <taxon>Metazoa</taxon>
        <taxon>Ecdysozoa</taxon>
        <taxon>Nematoda</taxon>
        <taxon>Chromadorea</taxon>
        <taxon>Rhabditida</taxon>
        <taxon>Rhabditina</taxon>
        <taxon>Rhabditomorpha</taxon>
        <taxon>Strongyloidea</taxon>
        <taxon>Heterorhabditidae</taxon>
        <taxon>Heterorhabditis</taxon>
    </lineage>
</organism>
<feature type="compositionally biased region" description="Basic and acidic residues" evidence="1">
    <location>
        <begin position="1"/>
        <end position="19"/>
    </location>
</feature>
<accession>A0A1I7WQI9</accession>
<evidence type="ECO:0000256" key="1">
    <source>
        <dbReference type="SAM" id="MobiDB-lite"/>
    </source>
</evidence>
<keyword evidence="2" id="KW-1185">Reference proteome</keyword>